<accession>A0A643G4D4</accession>
<keyword evidence="1" id="KW-0229">DNA integration</keyword>
<dbReference type="AlphaFoldDB" id="A0A643G4D4"/>
<dbReference type="GeneID" id="98401766"/>
<dbReference type="InterPro" id="IPR002104">
    <property type="entry name" value="Integrase_catalytic"/>
</dbReference>
<name>A0A643G4D4_9BURK</name>
<feature type="domain" description="Tyr recombinase" evidence="5">
    <location>
        <begin position="170"/>
        <end position="345"/>
    </location>
</feature>
<dbReference type="InterPro" id="IPR050090">
    <property type="entry name" value="Tyrosine_recombinase_XerCD"/>
</dbReference>
<gene>
    <name evidence="7" type="ORF">F7R26_012695</name>
</gene>
<dbReference type="RefSeq" id="WP_150983245.1">
    <property type="nucleotide sequence ID" value="NZ_CP062803.1"/>
</dbReference>
<keyword evidence="2 4" id="KW-0238">DNA-binding</keyword>
<evidence type="ECO:0000256" key="2">
    <source>
        <dbReference type="ARBA" id="ARBA00023125"/>
    </source>
</evidence>
<dbReference type="PANTHER" id="PTHR30349:SF94">
    <property type="entry name" value="INTEGRASE_RECOMBINASE HI_1414-RELATED"/>
    <property type="match status" value="1"/>
</dbReference>
<evidence type="ECO:0000256" key="3">
    <source>
        <dbReference type="ARBA" id="ARBA00023172"/>
    </source>
</evidence>
<dbReference type="PROSITE" id="PS51898">
    <property type="entry name" value="TYR_RECOMBINASE"/>
    <property type="match status" value="1"/>
</dbReference>
<evidence type="ECO:0000259" key="6">
    <source>
        <dbReference type="PROSITE" id="PS51900"/>
    </source>
</evidence>
<feature type="domain" description="Core-binding (CB)" evidence="6">
    <location>
        <begin position="60"/>
        <end position="140"/>
    </location>
</feature>
<organism evidence="7 8">
    <name type="scientific">Cupriavidus basilensis</name>
    <dbReference type="NCBI Taxonomy" id="68895"/>
    <lineage>
        <taxon>Bacteria</taxon>
        <taxon>Pseudomonadati</taxon>
        <taxon>Pseudomonadota</taxon>
        <taxon>Betaproteobacteria</taxon>
        <taxon>Burkholderiales</taxon>
        <taxon>Burkholderiaceae</taxon>
        <taxon>Cupriavidus</taxon>
    </lineage>
</organism>
<dbReference type="Gene3D" id="1.10.443.10">
    <property type="entry name" value="Intergrase catalytic core"/>
    <property type="match status" value="1"/>
</dbReference>
<dbReference type="CDD" id="cd00796">
    <property type="entry name" value="INT_Rci_Hp1_C"/>
    <property type="match status" value="1"/>
</dbReference>
<dbReference type="GO" id="GO:0003677">
    <property type="term" value="F:DNA binding"/>
    <property type="evidence" value="ECO:0007669"/>
    <property type="project" value="UniProtKB-UniRule"/>
</dbReference>
<reference evidence="7 8" key="1">
    <citation type="submission" date="2020-10" db="EMBL/GenBank/DDBJ databases">
        <title>Complete genome sequence of Cupriavidus basilensis CCUG 49340T.</title>
        <authorList>
            <person name="Salva-Serra F."/>
            <person name="Donoso R.A."/>
            <person name="Cho K.H."/>
            <person name="Yoo J.A."/>
            <person name="Lee K."/>
            <person name="Yoon S.-H."/>
            <person name="Perez-Pantoja D."/>
            <person name="Moore E.R.B."/>
        </authorList>
    </citation>
    <scope>NUCLEOTIDE SEQUENCE [LARGE SCALE GENOMIC DNA]</scope>
    <source>
        <strain evidence="8">CCUG 49340</strain>
    </source>
</reference>
<evidence type="ECO:0000259" key="5">
    <source>
        <dbReference type="PROSITE" id="PS51898"/>
    </source>
</evidence>
<keyword evidence="3" id="KW-0233">DNA recombination</keyword>
<evidence type="ECO:0000256" key="1">
    <source>
        <dbReference type="ARBA" id="ARBA00022908"/>
    </source>
</evidence>
<dbReference type="GO" id="GO:0015074">
    <property type="term" value="P:DNA integration"/>
    <property type="evidence" value="ECO:0007669"/>
    <property type="project" value="UniProtKB-KW"/>
</dbReference>
<dbReference type="InterPro" id="IPR011010">
    <property type="entry name" value="DNA_brk_join_enz"/>
</dbReference>
<evidence type="ECO:0000313" key="7">
    <source>
        <dbReference type="EMBL" id="QOT75097.1"/>
    </source>
</evidence>
<dbReference type="GO" id="GO:0006310">
    <property type="term" value="P:DNA recombination"/>
    <property type="evidence" value="ECO:0007669"/>
    <property type="project" value="UniProtKB-KW"/>
</dbReference>
<dbReference type="PANTHER" id="PTHR30349">
    <property type="entry name" value="PHAGE INTEGRASE-RELATED"/>
    <property type="match status" value="1"/>
</dbReference>
<sequence length="352" mass="40452">MASIIEHRGKFRATVTRKGHPRLVRTFEKRGDAERWSEQIESDIKLGKNIIATDKTTRYMTLEDLIDRYIEEVGAIKPIGVSKLADFGMIKNDEIGRVELRRIEEKNVVDFALRRRKAGSAPSTVAGNISHLSTVFRAAHGLFKLKEFANPIPAARETLKFLGVVGSSNTRSRRPSEDELTAIKGYFRGCGERQKIPMWDIVDFAVATAMRAGEITGLRWEDFNEAARTIVIRDRKDPREKKGNDQEVPLLIEAMEIILRQPRTENEPRIFPYVRGTVSRRFAKAVEELKIVDLHLHDLRHDGISRLFERGFTIPEVQLMSGHKTWAMLRRYTHIKPEAIHKRERPQLRIVA</sequence>
<dbReference type="PROSITE" id="PS51900">
    <property type="entry name" value="CB"/>
    <property type="match status" value="1"/>
</dbReference>
<dbReference type="Proteomes" id="UP000397656">
    <property type="component" value="Chromosome 1"/>
</dbReference>
<proteinExistence type="predicted"/>
<evidence type="ECO:0000256" key="4">
    <source>
        <dbReference type="PROSITE-ProRule" id="PRU01248"/>
    </source>
</evidence>
<dbReference type="InterPro" id="IPR044068">
    <property type="entry name" value="CB"/>
</dbReference>
<dbReference type="EMBL" id="CP062803">
    <property type="protein sequence ID" value="QOT75097.1"/>
    <property type="molecule type" value="Genomic_DNA"/>
</dbReference>
<dbReference type="Pfam" id="PF00589">
    <property type="entry name" value="Phage_integrase"/>
    <property type="match status" value="1"/>
</dbReference>
<dbReference type="InterPro" id="IPR013762">
    <property type="entry name" value="Integrase-like_cat_sf"/>
</dbReference>
<protein>
    <submittedName>
        <fullName evidence="7">Site-specific integrase</fullName>
    </submittedName>
</protein>
<evidence type="ECO:0000313" key="8">
    <source>
        <dbReference type="Proteomes" id="UP000397656"/>
    </source>
</evidence>
<dbReference type="SUPFAM" id="SSF56349">
    <property type="entry name" value="DNA breaking-rejoining enzymes"/>
    <property type="match status" value="1"/>
</dbReference>